<feature type="transmembrane region" description="Helical" evidence="6">
    <location>
        <begin position="603"/>
        <end position="625"/>
    </location>
</feature>
<gene>
    <name evidence="8" type="primary">yvcS</name>
    <name evidence="8" type="ORF">KTC_41360</name>
</gene>
<feature type="transmembrane region" description="Helical" evidence="6">
    <location>
        <begin position="95"/>
        <end position="125"/>
    </location>
</feature>
<feature type="transmembrane region" description="Helical" evidence="6">
    <location>
        <begin position="264"/>
        <end position="286"/>
    </location>
</feature>
<feature type="transmembrane region" description="Helical" evidence="6">
    <location>
        <begin position="212"/>
        <end position="238"/>
    </location>
</feature>
<dbReference type="EMBL" id="AP019376">
    <property type="protein sequence ID" value="BBH89385.1"/>
    <property type="molecule type" value="Genomic_DNA"/>
</dbReference>
<protein>
    <submittedName>
        <fullName evidence="8">Putative ABC transporter permease YvcS</fullName>
    </submittedName>
</protein>
<keyword evidence="5 6" id="KW-0472">Membrane</keyword>
<sequence>MRRYLGYLTASTLAVMVFVLFFSFLFHPNATRLAQLQLVAVVLGLCVFIVAWFAAFFIFYFHATLIRERNKEFGLLMTLGMTPGQIGRMVFLESICIGIAAILLGSLAGLILSPLFFALIGLVVGLPNTLSFAFSPIPLTITVIFFGIVFLLEAAITSWRVQRRTPRILLLGARVRQIPPKISLVKVLLGLACLAGAYIMAIAFSVQFLYNAFPIVILAIVGTFFLYSELLVGLLGILRRRALSGVKLLIVSRLSHRLRDYARILAIVTILNASVLSAMGAVYGFLQSVRISLEQSYPFSLQIKESMEHPLRLTPDQIVETLKKEGLTVTDQKVTLFLTGTVNGEEAQIVSQDAYQQLRDMAFRYTSGLDNTGQIPASLTPDQAYLLDAVPFAITTGNRGITTEGETLTLQFGSQKHILHFERGEHRVLNNPGFNGETIPTSILVVNTDLFQKLQKISTIQQQYRIQSYHLQQVPDTLDLYGLIAKKAAEKESTYWLDSDESLPLMNGLINIILVAGCIVSGLFLIAAGSSLYFKLFTQQEEDRRQFHALSRIGMQKREGIRIIGIEFLVLFFIPVLIAIVHSSVATLDMLHLFLATDFAARITWTTLLIASLIYAACFALYYGVALYNYIRRLKISTVA</sequence>
<dbReference type="PIRSF" id="PIRSF018968">
    <property type="entry name" value="ABC_permease_BceB"/>
    <property type="match status" value="1"/>
</dbReference>
<feature type="transmembrane region" description="Helical" evidence="6">
    <location>
        <begin position="7"/>
        <end position="26"/>
    </location>
</feature>
<evidence type="ECO:0000313" key="8">
    <source>
        <dbReference type="EMBL" id="BBH89385.1"/>
    </source>
</evidence>
<feature type="transmembrane region" description="Helical" evidence="6">
    <location>
        <begin position="182"/>
        <end position="206"/>
    </location>
</feature>
<name>A0A455STJ5_9CHLR</name>
<evidence type="ECO:0000256" key="1">
    <source>
        <dbReference type="ARBA" id="ARBA00004651"/>
    </source>
</evidence>
<evidence type="ECO:0000256" key="4">
    <source>
        <dbReference type="ARBA" id="ARBA00022989"/>
    </source>
</evidence>
<accession>A0A455STJ5</accession>
<comment type="subcellular location">
    <subcellularLocation>
        <location evidence="1">Cell membrane</location>
        <topology evidence="1">Multi-pass membrane protein</topology>
    </subcellularLocation>
</comment>
<feature type="transmembrane region" description="Helical" evidence="6">
    <location>
        <begin position="509"/>
        <end position="534"/>
    </location>
</feature>
<proteinExistence type="predicted"/>
<reference evidence="8" key="1">
    <citation type="submission" date="2018-12" db="EMBL/GenBank/DDBJ databases">
        <title>Novel natural products biosynthetic potential of the class Ktedonobacteria.</title>
        <authorList>
            <person name="Zheng Y."/>
            <person name="Saitou A."/>
            <person name="Wang C.M."/>
            <person name="Toyoda A."/>
            <person name="Minakuchi Y."/>
            <person name="Sekiguchi Y."/>
            <person name="Ueda K."/>
            <person name="Takano H."/>
            <person name="Sakai Y."/>
            <person name="Yokota A."/>
            <person name="Yabe S."/>
        </authorList>
    </citation>
    <scope>NUCLEOTIDE SEQUENCE</scope>
    <source>
        <strain evidence="8">COM3</strain>
    </source>
</reference>
<dbReference type="GO" id="GO:0005886">
    <property type="term" value="C:plasma membrane"/>
    <property type="evidence" value="ECO:0007669"/>
    <property type="project" value="UniProtKB-SubCell"/>
</dbReference>
<feature type="transmembrane region" description="Helical" evidence="6">
    <location>
        <begin position="561"/>
        <end position="583"/>
    </location>
</feature>
<feature type="domain" description="ABC3 transporter permease C-terminal" evidence="7">
    <location>
        <begin position="47"/>
        <end position="165"/>
    </location>
</feature>
<evidence type="ECO:0000256" key="5">
    <source>
        <dbReference type="ARBA" id="ARBA00023136"/>
    </source>
</evidence>
<dbReference type="PANTHER" id="PTHR46795">
    <property type="entry name" value="ABC TRANSPORTER PERMEASE-RELATED-RELATED"/>
    <property type="match status" value="1"/>
</dbReference>
<feature type="transmembrane region" description="Helical" evidence="6">
    <location>
        <begin position="38"/>
        <end position="61"/>
    </location>
</feature>
<keyword evidence="3 6" id="KW-0812">Transmembrane</keyword>
<organism evidence="8">
    <name type="scientific">Thermosporothrix sp. COM3</name>
    <dbReference type="NCBI Taxonomy" id="2490863"/>
    <lineage>
        <taxon>Bacteria</taxon>
        <taxon>Bacillati</taxon>
        <taxon>Chloroflexota</taxon>
        <taxon>Ktedonobacteria</taxon>
        <taxon>Ktedonobacterales</taxon>
        <taxon>Thermosporotrichaceae</taxon>
        <taxon>Thermosporothrix</taxon>
    </lineage>
</organism>
<dbReference type="InterPro" id="IPR027022">
    <property type="entry name" value="ABC_permease_BceB-typ"/>
</dbReference>
<dbReference type="GO" id="GO:0055085">
    <property type="term" value="P:transmembrane transport"/>
    <property type="evidence" value="ECO:0007669"/>
    <property type="project" value="InterPro"/>
</dbReference>
<evidence type="ECO:0000256" key="6">
    <source>
        <dbReference type="SAM" id="Phobius"/>
    </source>
</evidence>
<dbReference type="InterPro" id="IPR052536">
    <property type="entry name" value="ABC-4_Integral_Memb_Prot"/>
</dbReference>
<evidence type="ECO:0000259" key="7">
    <source>
        <dbReference type="Pfam" id="PF02687"/>
    </source>
</evidence>
<keyword evidence="2" id="KW-1003">Cell membrane</keyword>
<evidence type="ECO:0000256" key="3">
    <source>
        <dbReference type="ARBA" id="ARBA00022692"/>
    </source>
</evidence>
<dbReference type="AlphaFoldDB" id="A0A455STJ5"/>
<dbReference type="Pfam" id="PF02687">
    <property type="entry name" value="FtsX"/>
    <property type="match status" value="2"/>
</dbReference>
<dbReference type="PANTHER" id="PTHR46795:SF1">
    <property type="entry name" value="ABC TRANSPORTER PERMEASE PROTEIN"/>
    <property type="match status" value="1"/>
</dbReference>
<evidence type="ECO:0000256" key="2">
    <source>
        <dbReference type="ARBA" id="ARBA00022475"/>
    </source>
</evidence>
<feature type="domain" description="ABC3 transporter permease C-terminal" evidence="7">
    <location>
        <begin position="519"/>
        <end position="632"/>
    </location>
</feature>
<feature type="transmembrane region" description="Helical" evidence="6">
    <location>
        <begin position="137"/>
        <end position="161"/>
    </location>
</feature>
<dbReference type="InterPro" id="IPR003838">
    <property type="entry name" value="ABC3_permease_C"/>
</dbReference>
<keyword evidence="4 6" id="KW-1133">Transmembrane helix</keyword>